<keyword evidence="4 7" id="KW-0863">Zinc-finger</keyword>
<dbReference type="FunFam" id="3.30.160.60:FF:002004">
    <property type="entry name" value="Zinc finger protein 473"/>
    <property type="match status" value="1"/>
</dbReference>
<sequence length="201" mass="23067">MSPPYERSDYIEEQTLLFDPVQTQSAVVKEPQSDSSDERTQLEPDRIRSVVTEPNSDPDQHVKAVDPLYSCTICGTNFKMSADLKRHMRTHTGKKPYSCKFCKKEFAFSSSVSRHMRVHTGEKPYECPLCGKRFNVSTTLKVHYRIHMGERPYKCKTCERSFTTCSNLKKHVALHNKAAESKPVQSCHLITDITENHNELV</sequence>
<dbReference type="SUPFAM" id="SSF57667">
    <property type="entry name" value="beta-beta-alpha zinc fingers"/>
    <property type="match status" value="2"/>
</dbReference>
<feature type="compositionally biased region" description="Basic and acidic residues" evidence="8">
    <location>
        <begin position="36"/>
        <end position="48"/>
    </location>
</feature>
<dbReference type="FunFam" id="3.30.160.60:FF:000358">
    <property type="entry name" value="zinc finger protein 24"/>
    <property type="match status" value="1"/>
</dbReference>
<organism evidence="10 11">
    <name type="scientific">Scomber scombrus</name>
    <name type="common">Atlantic mackerel</name>
    <name type="synonym">Scomber vernalis</name>
    <dbReference type="NCBI Taxonomy" id="13677"/>
    <lineage>
        <taxon>Eukaryota</taxon>
        <taxon>Metazoa</taxon>
        <taxon>Chordata</taxon>
        <taxon>Craniata</taxon>
        <taxon>Vertebrata</taxon>
        <taxon>Euteleostomi</taxon>
        <taxon>Actinopterygii</taxon>
        <taxon>Neopterygii</taxon>
        <taxon>Teleostei</taxon>
        <taxon>Neoteleostei</taxon>
        <taxon>Acanthomorphata</taxon>
        <taxon>Pelagiaria</taxon>
        <taxon>Scombriformes</taxon>
        <taxon>Scombridae</taxon>
        <taxon>Scomber</taxon>
    </lineage>
</organism>
<dbReference type="GO" id="GO:0005634">
    <property type="term" value="C:nucleus"/>
    <property type="evidence" value="ECO:0007669"/>
    <property type="project" value="UniProtKB-SubCell"/>
</dbReference>
<gene>
    <name evidence="10" type="ORF">FSCOSCO3_A008520</name>
</gene>
<name>A0AAV1MUV8_SCOSC</name>
<dbReference type="SMART" id="SM00355">
    <property type="entry name" value="ZnF_C2H2"/>
    <property type="match status" value="4"/>
</dbReference>
<evidence type="ECO:0000256" key="4">
    <source>
        <dbReference type="ARBA" id="ARBA00022771"/>
    </source>
</evidence>
<evidence type="ECO:0000256" key="1">
    <source>
        <dbReference type="ARBA" id="ARBA00004123"/>
    </source>
</evidence>
<evidence type="ECO:0000256" key="8">
    <source>
        <dbReference type="SAM" id="MobiDB-lite"/>
    </source>
</evidence>
<dbReference type="InterPro" id="IPR036236">
    <property type="entry name" value="Znf_C2H2_sf"/>
</dbReference>
<dbReference type="GO" id="GO:0000981">
    <property type="term" value="F:DNA-binding transcription factor activity, RNA polymerase II-specific"/>
    <property type="evidence" value="ECO:0007669"/>
    <property type="project" value="TreeGrafter"/>
</dbReference>
<evidence type="ECO:0000256" key="7">
    <source>
        <dbReference type="PROSITE-ProRule" id="PRU00042"/>
    </source>
</evidence>
<dbReference type="Pfam" id="PF13465">
    <property type="entry name" value="zf-H2C2_2"/>
    <property type="match status" value="1"/>
</dbReference>
<dbReference type="Pfam" id="PF00096">
    <property type="entry name" value="zf-C2H2"/>
    <property type="match status" value="2"/>
</dbReference>
<feature type="domain" description="C2H2-type" evidence="9">
    <location>
        <begin position="69"/>
        <end position="96"/>
    </location>
</feature>
<dbReference type="Gene3D" id="3.30.160.60">
    <property type="entry name" value="Classic Zinc Finger"/>
    <property type="match status" value="4"/>
</dbReference>
<evidence type="ECO:0000256" key="3">
    <source>
        <dbReference type="ARBA" id="ARBA00022737"/>
    </source>
</evidence>
<reference evidence="10 11" key="1">
    <citation type="submission" date="2024-01" db="EMBL/GenBank/DDBJ databases">
        <authorList>
            <person name="Alioto T."/>
            <person name="Alioto T."/>
            <person name="Gomez Garrido J."/>
        </authorList>
    </citation>
    <scope>NUCLEOTIDE SEQUENCE [LARGE SCALE GENOMIC DNA]</scope>
</reference>
<feature type="domain" description="C2H2-type" evidence="9">
    <location>
        <begin position="125"/>
        <end position="152"/>
    </location>
</feature>
<comment type="caution">
    <text evidence="10">The sequence shown here is derived from an EMBL/GenBank/DDBJ whole genome shotgun (WGS) entry which is preliminary data.</text>
</comment>
<feature type="domain" description="C2H2-type" evidence="9">
    <location>
        <begin position="97"/>
        <end position="124"/>
    </location>
</feature>
<dbReference type="GO" id="GO:0000978">
    <property type="term" value="F:RNA polymerase II cis-regulatory region sequence-specific DNA binding"/>
    <property type="evidence" value="ECO:0007669"/>
    <property type="project" value="TreeGrafter"/>
</dbReference>
<dbReference type="PROSITE" id="PS00028">
    <property type="entry name" value="ZINC_FINGER_C2H2_1"/>
    <property type="match status" value="4"/>
</dbReference>
<accession>A0AAV1MUV8</accession>
<dbReference type="GO" id="GO:0008270">
    <property type="term" value="F:zinc ion binding"/>
    <property type="evidence" value="ECO:0007669"/>
    <property type="project" value="UniProtKB-KW"/>
</dbReference>
<dbReference type="AlphaFoldDB" id="A0AAV1MUV8"/>
<dbReference type="PANTHER" id="PTHR23235">
    <property type="entry name" value="KRUEPPEL-LIKE TRANSCRIPTION FACTOR"/>
    <property type="match status" value="1"/>
</dbReference>
<comment type="subcellular location">
    <subcellularLocation>
        <location evidence="1">Nucleus</location>
    </subcellularLocation>
</comment>
<evidence type="ECO:0000259" key="9">
    <source>
        <dbReference type="PROSITE" id="PS50157"/>
    </source>
</evidence>
<evidence type="ECO:0000313" key="11">
    <source>
        <dbReference type="Proteomes" id="UP001314229"/>
    </source>
</evidence>
<dbReference type="EMBL" id="CAWUFR010000004">
    <property type="protein sequence ID" value="CAK6950831.1"/>
    <property type="molecule type" value="Genomic_DNA"/>
</dbReference>
<dbReference type="PROSITE" id="PS50157">
    <property type="entry name" value="ZINC_FINGER_C2H2_2"/>
    <property type="match status" value="4"/>
</dbReference>
<dbReference type="InterPro" id="IPR013087">
    <property type="entry name" value="Znf_C2H2_type"/>
</dbReference>
<keyword evidence="3" id="KW-0677">Repeat</keyword>
<protein>
    <submittedName>
        <fullName evidence="10">Zinc finger protein 846-like isoform X11</fullName>
    </submittedName>
</protein>
<keyword evidence="11" id="KW-1185">Reference proteome</keyword>
<evidence type="ECO:0000256" key="5">
    <source>
        <dbReference type="ARBA" id="ARBA00022833"/>
    </source>
</evidence>
<evidence type="ECO:0000256" key="2">
    <source>
        <dbReference type="ARBA" id="ARBA00022723"/>
    </source>
</evidence>
<keyword evidence="2" id="KW-0479">Metal-binding</keyword>
<dbReference type="FunFam" id="3.30.160.60:FF:001498">
    <property type="entry name" value="Zinc finger protein 404"/>
    <property type="match status" value="1"/>
</dbReference>
<keyword evidence="5" id="KW-0862">Zinc</keyword>
<dbReference type="Proteomes" id="UP001314229">
    <property type="component" value="Unassembled WGS sequence"/>
</dbReference>
<evidence type="ECO:0000256" key="6">
    <source>
        <dbReference type="ARBA" id="ARBA00023242"/>
    </source>
</evidence>
<proteinExistence type="predicted"/>
<feature type="domain" description="C2H2-type" evidence="9">
    <location>
        <begin position="153"/>
        <end position="180"/>
    </location>
</feature>
<evidence type="ECO:0000313" key="10">
    <source>
        <dbReference type="EMBL" id="CAK6950831.1"/>
    </source>
</evidence>
<keyword evidence="6" id="KW-0539">Nucleus</keyword>
<dbReference type="FunFam" id="3.30.160.60:FF:000145">
    <property type="entry name" value="Zinc finger protein 574"/>
    <property type="match status" value="1"/>
</dbReference>
<feature type="region of interest" description="Disordered" evidence="8">
    <location>
        <begin position="21"/>
        <end position="58"/>
    </location>
</feature>